<reference evidence="2 3" key="1">
    <citation type="submission" date="2021-06" db="EMBL/GenBank/DDBJ databases">
        <authorList>
            <person name="Kallberg Y."/>
            <person name="Tangrot J."/>
            <person name="Rosling A."/>
        </authorList>
    </citation>
    <scope>NUCLEOTIDE SEQUENCE [LARGE SCALE GENOMIC DNA]</scope>
    <source>
        <strain evidence="2 3">120-4 pot B 10/14</strain>
    </source>
</reference>
<evidence type="ECO:0000313" key="3">
    <source>
        <dbReference type="Proteomes" id="UP000789901"/>
    </source>
</evidence>
<accession>A0ABN7WK01</accession>
<proteinExistence type="predicted"/>
<organism evidence="2 3">
    <name type="scientific">Gigaspora margarita</name>
    <dbReference type="NCBI Taxonomy" id="4874"/>
    <lineage>
        <taxon>Eukaryota</taxon>
        <taxon>Fungi</taxon>
        <taxon>Fungi incertae sedis</taxon>
        <taxon>Mucoromycota</taxon>
        <taxon>Glomeromycotina</taxon>
        <taxon>Glomeromycetes</taxon>
        <taxon>Diversisporales</taxon>
        <taxon>Gigasporaceae</taxon>
        <taxon>Gigaspora</taxon>
    </lineage>
</organism>
<evidence type="ECO:0000313" key="2">
    <source>
        <dbReference type="EMBL" id="CAG8833890.1"/>
    </source>
</evidence>
<keyword evidence="3" id="KW-1185">Reference proteome</keyword>
<name>A0ABN7WK01_GIGMA</name>
<evidence type="ECO:0000256" key="1">
    <source>
        <dbReference type="SAM" id="MobiDB-lite"/>
    </source>
</evidence>
<feature type="region of interest" description="Disordered" evidence="1">
    <location>
        <begin position="68"/>
        <end position="112"/>
    </location>
</feature>
<dbReference type="Proteomes" id="UP000789901">
    <property type="component" value="Unassembled WGS sequence"/>
</dbReference>
<gene>
    <name evidence="2" type="ORF">GMARGA_LOCUS31776</name>
</gene>
<comment type="caution">
    <text evidence="2">The sequence shown here is derived from an EMBL/GenBank/DDBJ whole genome shotgun (WGS) entry which is preliminary data.</text>
</comment>
<feature type="compositionally biased region" description="Basic and acidic residues" evidence="1">
    <location>
        <begin position="83"/>
        <end position="112"/>
    </location>
</feature>
<sequence length="112" mass="12997">MSASRNKMSYPESYTLLLKVYQEMNPTKKKDIAIREAQDLKKKERRLFFIKAAHQSQECNALKHIEEQAQASSTTIAEDTTEDITKNTTEDTTDMSKRREMPAQTKLKKELI</sequence>
<dbReference type="EMBL" id="CAJVQB010048242">
    <property type="protein sequence ID" value="CAG8833890.1"/>
    <property type="molecule type" value="Genomic_DNA"/>
</dbReference>
<protein>
    <submittedName>
        <fullName evidence="2">17298_t:CDS:1</fullName>
    </submittedName>
</protein>